<keyword evidence="2" id="KW-0964">Secreted</keyword>
<dbReference type="EMBL" id="MRZV01002464">
    <property type="protein sequence ID" value="PIK33628.1"/>
    <property type="molecule type" value="Genomic_DNA"/>
</dbReference>
<reference evidence="7 8" key="1">
    <citation type="journal article" date="2017" name="PLoS Biol.">
        <title>The sea cucumber genome provides insights into morphological evolution and visceral regeneration.</title>
        <authorList>
            <person name="Zhang X."/>
            <person name="Sun L."/>
            <person name="Yuan J."/>
            <person name="Sun Y."/>
            <person name="Gao Y."/>
            <person name="Zhang L."/>
            <person name="Li S."/>
            <person name="Dai H."/>
            <person name="Hamel J.F."/>
            <person name="Liu C."/>
            <person name="Yu Y."/>
            <person name="Liu S."/>
            <person name="Lin W."/>
            <person name="Guo K."/>
            <person name="Jin S."/>
            <person name="Xu P."/>
            <person name="Storey K.B."/>
            <person name="Huan P."/>
            <person name="Zhang T."/>
            <person name="Zhou Y."/>
            <person name="Zhang J."/>
            <person name="Lin C."/>
            <person name="Li X."/>
            <person name="Xing L."/>
            <person name="Huo D."/>
            <person name="Sun M."/>
            <person name="Wang L."/>
            <person name="Mercier A."/>
            <person name="Li F."/>
            <person name="Yang H."/>
            <person name="Xiang J."/>
        </authorList>
    </citation>
    <scope>NUCLEOTIDE SEQUENCE [LARGE SCALE GENOMIC DNA]</scope>
    <source>
        <strain evidence="7">Shaxun</strain>
        <tissue evidence="7">Muscle</tissue>
    </source>
</reference>
<protein>
    <submittedName>
        <fullName evidence="7">Mucin-5B</fullName>
    </submittedName>
</protein>
<feature type="region of interest" description="Disordered" evidence="5">
    <location>
        <begin position="98"/>
        <end position="125"/>
    </location>
</feature>
<dbReference type="GO" id="GO:0005576">
    <property type="term" value="C:extracellular region"/>
    <property type="evidence" value="ECO:0007669"/>
    <property type="project" value="UniProtKB-SubCell"/>
</dbReference>
<feature type="compositionally biased region" description="Low complexity" evidence="5">
    <location>
        <begin position="604"/>
        <end position="621"/>
    </location>
</feature>
<organism evidence="7 8">
    <name type="scientific">Stichopus japonicus</name>
    <name type="common">Sea cucumber</name>
    <dbReference type="NCBI Taxonomy" id="307972"/>
    <lineage>
        <taxon>Eukaryota</taxon>
        <taxon>Metazoa</taxon>
        <taxon>Echinodermata</taxon>
        <taxon>Eleutherozoa</taxon>
        <taxon>Echinozoa</taxon>
        <taxon>Holothuroidea</taxon>
        <taxon>Aspidochirotacea</taxon>
        <taxon>Aspidochirotida</taxon>
        <taxon>Stichopodidae</taxon>
        <taxon>Apostichopus</taxon>
    </lineage>
</organism>
<evidence type="ECO:0000259" key="6">
    <source>
        <dbReference type="Pfam" id="PF13330"/>
    </source>
</evidence>
<feature type="region of interest" description="Disordered" evidence="5">
    <location>
        <begin position="171"/>
        <end position="197"/>
    </location>
</feature>
<feature type="region of interest" description="Disordered" evidence="5">
    <location>
        <begin position="604"/>
        <end position="625"/>
    </location>
</feature>
<proteinExistence type="predicted"/>
<sequence>MRLKNKDSCGQDICLLPIEIECVSTVSKPELSGVPMGDLSPMERPLLQCHCLCQRVLREFHDKIQVLLPNPCDSFKAYSIYEYHINSGSIHYTATHNQPTHNSYTSHTPSSHTVTPSVSSTTETGKPITTVTEFSTETQGLVTTQGSTNTVSGITGTPSIHLTPSVIQTTSPEITPSSHTVTASVSSPLSTPEQSTTPGPTICYENCYWTDWCDDEDPTIKFLFTDENEDRNSCQEEVCETPVEIECQTSDGTVPVNEATYPLVSCEVHTGLHCDASLQGICSNFKVRYKCCNQTCSPVSHIPEETPQSCKHQKRFQRELVQFQLHQKQQVGNLQHLYIHSTQSQGAVTTQRSTNTVSGTPSIHLTPSVIQTTVTPSSHTVTPSVSSTTETGKPITTVTEFSTETQGVVTVTASVSSPLSTPEQSTTPGPTICYENCYWTDWCDDEDPTIKFLFTDENEDRNSCQEEVCETPVEIECQTSDGTVPVNEATYPLVSCEVHTGLHCDASLQGICSNFKVRYKCCNQTCSPVSHIPEETSTIMQTSKEISEGVSTTSATPEATSGQPTTFVVHSTQSQGAVTTQGSTNTVSGTPSIHLTPSVIQTTVTPSSHTVTPSVSSTTETGKPITTVTDFSTETQGLVTTQGSTNTVSGITGTPSIHLTPSVIQTTSPEITPSSHTVTASVSSPLSTPEQSTTPGPTFAMKIATGQIGVMMRTQPSNFYLLMKMRIETVVKKKFVKLLLKLNAKLVMALCQLMKPLTLWFPVKYILDYIVMLLCKGSVPISKSDINVATKPVHQFHISQRKPPQSFEHQKRFQRELVQFQLHQKQQVGNLQHLYITPHNHRVQ</sequence>
<evidence type="ECO:0000256" key="3">
    <source>
        <dbReference type="ARBA" id="ARBA00022729"/>
    </source>
</evidence>
<keyword evidence="8" id="KW-1185">Reference proteome</keyword>
<evidence type="ECO:0000256" key="5">
    <source>
        <dbReference type="SAM" id="MobiDB-lite"/>
    </source>
</evidence>
<evidence type="ECO:0000256" key="4">
    <source>
        <dbReference type="ARBA" id="ARBA00023180"/>
    </source>
</evidence>
<evidence type="ECO:0000256" key="1">
    <source>
        <dbReference type="ARBA" id="ARBA00004613"/>
    </source>
</evidence>
<keyword evidence="3" id="KW-0732">Signal</keyword>
<comment type="subcellular location">
    <subcellularLocation>
        <location evidence="1">Secreted</location>
    </subcellularLocation>
</comment>
<feature type="domain" description="WxxW" evidence="6">
    <location>
        <begin position="439"/>
        <end position="521"/>
    </location>
</feature>
<dbReference type="AlphaFoldDB" id="A0A2G8JD05"/>
<evidence type="ECO:0000313" key="7">
    <source>
        <dbReference type="EMBL" id="PIK33628.1"/>
    </source>
</evidence>
<evidence type="ECO:0000256" key="2">
    <source>
        <dbReference type="ARBA" id="ARBA00022525"/>
    </source>
</evidence>
<evidence type="ECO:0000313" key="8">
    <source>
        <dbReference type="Proteomes" id="UP000230750"/>
    </source>
</evidence>
<accession>A0A2G8JD05</accession>
<dbReference type="InterPro" id="IPR025155">
    <property type="entry name" value="WxxW_domain"/>
</dbReference>
<dbReference type="OrthoDB" id="6049857at2759"/>
<dbReference type="STRING" id="307972.A0A2G8JD05"/>
<keyword evidence="4" id="KW-0325">Glycoprotein</keyword>
<name>A0A2G8JD05_STIJA</name>
<dbReference type="Proteomes" id="UP000230750">
    <property type="component" value="Unassembled WGS sequence"/>
</dbReference>
<comment type="caution">
    <text evidence="7">The sequence shown here is derived from an EMBL/GenBank/DDBJ whole genome shotgun (WGS) entry which is preliminary data.</text>
</comment>
<feature type="domain" description="WxxW" evidence="6">
    <location>
        <begin position="209"/>
        <end position="291"/>
    </location>
</feature>
<feature type="region of interest" description="Disordered" evidence="5">
    <location>
        <begin position="668"/>
        <end position="696"/>
    </location>
</feature>
<feature type="compositionally biased region" description="Low complexity" evidence="5">
    <location>
        <begin position="105"/>
        <end position="122"/>
    </location>
</feature>
<gene>
    <name evidence="7" type="ORF">BSL78_29555</name>
</gene>
<dbReference type="Pfam" id="PF13330">
    <property type="entry name" value="Mucin2_WxxW"/>
    <property type="match status" value="2"/>
</dbReference>